<reference evidence="2 3" key="1">
    <citation type="journal article" date="2023" name="Plants (Basel)">
        <title>Bridging the Gap: Combining Genomics and Transcriptomics Approaches to Understand Stylosanthes scabra, an Orphan Legume from the Brazilian Caatinga.</title>
        <authorList>
            <person name="Ferreira-Neto J.R.C."/>
            <person name="da Silva M.D."/>
            <person name="Binneck E."/>
            <person name="de Melo N.F."/>
            <person name="da Silva R.H."/>
            <person name="de Melo A.L.T.M."/>
            <person name="Pandolfi V."/>
            <person name="Bustamante F.O."/>
            <person name="Brasileiro-Vidal A.C."/>
            <person name="Benko-Iseppon A.M."/>
        </authorList>
    </citation>
    <scope>NUCLEOTIDE SEQUENCE [LARGE SCALE GENOMIC DNA]</scope>
    <source>
        <tissue evidence="2">Leaves</tissue>
    </source>
</reference>
<organism evidence="2 3">
    <name type="scientific">Stylosanthes scabra</name>
    <dbReference type="NCBI Taxonomy" id="79078"/>
    <lineage>
        <taxon>Eukaryota</taxon>
        <taxon>Viridiplantae</taxon>
        <taxon>Streptophyta</taxon>
        <taxon>Embryophyta</taxon>
        <taxon>Tracheophyta</taxon>
        <taxon>Spermatophyta</taxon>
        <taxon>Magnoliopsida</taxon>
        <taxon>eudicotyledons</taxon>
        <taxon>Gunneridae</taxon>
        <taxon>Pentapetalae</taxon>
        <taxon>rosids</taxon>
        <taxon>fabids</taxon>
        <taxon>Fabales</taxon>
        <taxon>Fabaceae</taxon>
        <taxon>Papilionoideae</taxon>
        <taxon>50 kb inversion clade</taxon>
        <taxon>dalbergioids sensu lato</taxon>
        <taxon>Dalbergieae</taxon>
        <taxon>Pterocarpus clade</taxon>
        <taxon>Stylosanthes</taxon>
    </lineage>
</organism>
<sequence>MNRFSHFAVTKGFHPGVYSSFHEANQQIINFPAPEYQGFNSLLLANNAFEERMFCIQSDMEAVSEQFDALGINNRSPPTTPRTLPVRDGRLAPLVCYITSIPPPCFFREEVFVREGGPLCRFNVCLPGNSIERGLRAKGRFSPIEDDAKDDAAFTMLGLLLQKTGREIRDFNYLCARRLEKENFNMCQQIEALQARVEKLESGSEDSLHFATSP</sequence>
<name>A0ABU6XDA1_9FABA</name>
<dbReference type="InterPro" id="IPR009027">
    <property type="entry name" value="Ribosomal_bL9/RNase_H1_N"/>
</dbReference>
<proteinExistence type="predicted"/>
<feature type="domain" description="Ribonuclease H1 N-terminal" evidence="1">
    <location>
        <begin position="7"/>
        <end position="47"/>
    </location>
</feature>
<dbReference type="SUPFAM" id="SSF55658">
    <property type="entry name" value="L9 N-domain-like"/>
    <property type="match status" value="1"/>
</dbReference>
<gene>
    <name evidence="2" type="ORF">PIB30_042227</name>
</gene>
<dbReference type="Proteomes" id="UP001341840">
    <property type="component" value="Unassembled WGS sequence"/>
</dbReference>
<comment type="caution">
    <text evidence="2">The sequence shown here is derived from an EMBL/GenBank/DDBJ whole genome shotgun (WGS) entry which is preliminary data.</text>
</comment>
<keyword evidence="3" id="KW-1185">Reference proteome</keyword>
<dbReference type="EMBL" id="JASCZI010211687">
    <property type="protein sequence ID" value="MED6195902.1"/>
    <property type="molecule type" value="Genomic_DNA"/>
</dbReference>
<protein>
    <recommendedName>
        <fullName evidence="1">Ribonuclease H1 N-terminal domain-containing protein</fullName>
    </recommendedName>
</protein>
<evidence type="ECO:0000259" key="1">
    <source>
        <dbReference type="Pfam" id="PF01693"/>
    </source>
</evidence>
<evidence type="ECO:0000313" key="3">
    <source>
        <dbReference type="Proteomes" id="UP001341840"/>
    </source>
</evidence>
<dbReference type="Gene3D" id="3.40.970.10">
    <property type="entry name" value="Ribonuclease H1, N-terminal domain"/>
    <property type="match status" value="1"/>
</dbReference>
<dbReference type="InterPro" id="IPR037056">
    <property type="entry name" value="RNase_H1_N_sf"/>
</dbReference>
<accession>A0ABU6XDA1</accession>
<dbReference type="Pfam" id="PF01693">
    <property type="entry name" value="Cauli_VI"/>
    <property type="match status" value="1"/>
</dbReference>
<dbReference type="InterPro" id="IPR011320">
    <property type="entry name" value="RNase_H1_N"/>
</dbReference>
<evidence type="ECO:0000313" key="2">
    <source>
        <dbReference type="EMBL" id="MED6195902.1"/>
    </source>
</evidence>